<evidence type="ECO:0000256" key="12">
    <source>
        <dbReference type="PIRSR" id="PIRSR006816-2"/>
    </source>
</evidence>
<dbReference type="Pfam" id="PF10418">
    <property type="entry name" value="DHODB_Fe-S_bind"/>
    <property type="match status" value="1"/>
</dbReference>
<keyword evidence="9 12" id="KW-0411">Iron-sulfur</keyword>
<feature type="binding site" evidence="12">
    <location>
        <position position="249"/>
    </location>
    <ligand>
        <name>[2Fe-2S] cluster</name>
        <dbReference type="ChEBI" id="CHEBI:190135"/>
    </ligand>
</feature>
<evidence type="ECO:0000256" key="5">
    <source>
        <dbReference type="ARBA" id="ARBA00022723"/>
    </source>
</evidence>
<gene>
    <name evidence="14" type="ORF">GA0061077_0492</name>
</gene>
<dbReference type="Proteomes" id="UP000242610">
    <property type="component" value="Unassembled WGS sequence"/>
</dbReference>
<dbReference type="InterPro" id="IPR017927">
    <property type="entry name" value="FAD-bd_FR_type"/>
</dbReference>
<comment type="cofactor">
    <cofactor evidence="12">
        <name>[2Fe-2S] cluster</name>
        <dbReference type="ChEBI" id="CHEBI:190135"/>
    </cofactor>
    <text evidence="12">Binds 1 [2Fe-2S] cluster per subunit.</text>
</comment>
<comment type="cofactor">
    <cofactor evidence="11">
        <name>FAD</name>
        <dbReference type="ChEBI" id="CHEBI:57692"/>
    </cofactor>
    <text evidence="11">Binds 1 FAD per subunit.</text>
</comment>
<keyword evidence="4 12" id="KW-0001">2Fe-2S</keyword>
<dbReference type="Gene3D" id="3.40.50.80">
    <property type="entry name" value="Nucleotide-binding domain of ferredoxin-NADP reductase (FNR) module"/>
    <property type="match status" value="1"/>
</dbReference>
<keyword evidence="5 12" id="KW-0479">Metal-binding</keyword>
<evidence type="ECO:0000256" key="11">
    <source>
        <dbReference type="PIRSR" id="PIRSR006816-1"/>
    </source>
</evidence>
<name>A0A1C4H1U7_9BIFI</name>
<dbReference type="Gene3D" id="2.40.30.10">
    <property type="entry name" value="Translation factors"/>
    <property type="match status" value="1"/>
</dbReference>
<evidence type="ECO:0000256" key="4">
    <source>
        <dbReference type="ARBA" id="ARBA00022714"/>
    </source>
</evidence>
<dbReference type="SUPFAM" id="SSF52343">
    <property type="entry name" value="Ferredoxin reductase-like, C-terminal NADP-linked domain"/>
    <property type="match status" value="1"/>
</dbReference>
<sequence>MSVFMSTVNTDIIEQRASKAGRKPGRRTGEVISVSLMSQGVYQLVIRDPYIARTARPAQFVNLYSANAAMMLPRPFGIAKVEGDDVTLIYQVVGAGTEEFSGLRAGDRIDVLGPLGKPFDLDTPANYVLVGGGLGVPPLLYAAQTLSGREDETQVTSVFGYRDDRFADETVKPYASKVYSIVNAEGNVIDLLNDIEQELTASDSRNVILSCGPTPMMKAVAGWASKRGIPAQFSLESRMGCGYGACVACVVDTPQGRLKVCKDGPVFTTEQLGWDA</sequence>
<feature type="binding site" evidence="12">
    <location>
        <position position="261"/>
    </location>
    <ligand>
        <name>[2Fe-2S] cluster</name>
        <dbReference type="ChEBI" id="CHEBI:190135"/>
    </ligand>
</feature>
<reference evidence="15" key="1">
    <citation type="submission" date="2016-08" db="EMBL/GenBank/DDBJ databases">
        <authorList>
            <person name="Varghese N."/>
            <person name="Submissions Spin"/>
        </authorList>
    </citation>
    <scope>NUCLEOTIDE SEQUENCE [LARGE SCALE GENOMIC DNA]</scope>
    <source>
        <strain evidence="15">R-52791</strain>
    </source>
</reference>
<comment type="cofactor">
    <cofactor evidence="10">
        <name>[2Fe-2S] cluster</name>
        <dbReference type="ChEBI" id="CHEBI:190135"/>
    </cofactor>
</comment>
<dbReference type="GO" id="GO:0050660">
    <property type="term" value="F:flavin adenine dinucleotide binding"/>
    <property type="evidence" value="ECO:0007669"/>
    <property type="project" value="InterPro"/>
</dbReference>
<keyword evidence="7" id="KW-0249">Electron transport</keyword>
<dbReference type="SUPFAM" id="SSF63380">
    <property type="entry name" value="Riboflavin synthase domain-like"/>
    <property type="match status" value="1"/>
</dbReference>
<evidence type="ECO:0000256" key="7">
    <source>
        <dbReference type="ARBA" id="ARBA00022982"/>
    </source>
</evidence>
<dbReference type="STRING" id="1505727.GA0061077_0492"/>
<comment type="similarity">
    <text evidence="1">Belongs to the PyrK family.</text>
</comment>
<feature type="binding site" evidence="11">
    <location>
        <begin position="96"/>
        <end position="97"/>
    </location>
    <ligand>
        <name>FAD</name>
        <dbReference type="ChEBI" id="CHEBI:57692"/>
    </ligand>
</feature>
<dbReference type="EMBL" id="FMBL01000001">
    <property type="protein sequence ID" value="SCC78927.1"/>
    <property type="molecule type" value="Genomic_DNA"/>
</dbReference>
<keyword evidence="3 11" id="KW-0285">Flavoprotein</keyword>
<dbReference type="InterPro" id="IPR012165">
    <property type="entry name" value="Cyt_c3_hydrogenase_gsu"/>
</dbReference>
<feature type="binding site" evidence="11">
    <location>
        <begin position="89"/>
        <end position="91"/>
    </location>
    <ligand>
        <name>FAD</name>
        <dbReference type="ChEBI" id="CHEBI:57692"/>
    </ligand>
</feature>
<dbReference type="GO" id="GO:0006221">
    <property type="term" value="P:pyrimidine nucleotide biosynthetic process"/>
    <property type="evidence" value="ECO:0007669"/>
    <property type="project" value="InterPro"/>
</dbReference>
<dbReference type="GO" id="GO:0046872">
    <property type="term" value="F:metal ion binding"/>
    <property type="evidence" value="ECO:0007669"/>
    <property type="project" value="UniProtKB-KW"/>
</dbReference>
<dbReference type="PANTHER" id="PTHR43513:SF3">
    <property type="entry name" value="DIHYDROOROTATE DEHYDROGENASE B (NAD(+)), ELECTRON TRANSFER SUBUNIT-RELATED"/>
    <property type="match status" value="1"/>
</dbReference>
<organism evidence="14 15">
    <name type="scientific">Bifidobacterium commune</name>
    <dbReference type="NCBI Taxonomy" id="1505727"/>
    <lineage>
        <taxon>Bacteria</taxon>
        <taxon>Bacillati</taxon>
        <taxon>Actinomycetota</taxon>
        <taxon>Actinomycetes</taxon>
        <taxon>Bifidobacteriales</taxon>
        <taxon>Bifidobacteriaceae</taxon>
        <taxon>Bifidobacterium</taxon>
    </lineage>
</organism>
<proteinExistence type="inferred from homology"/>
<feature type="domain" description="FAD-binding FR-type" evidence="13">
    <location>
        <begin position="24"/>
        <end position="121"/>
    </location>
</feature>
<dbReference type="InterPro" id="IPR039261">
    <property type="entry name" value="FNR_nucleotide-bd"/>
</dbReference>
<keyword evidence="2" id="KW-0813">Transport</keyword>
<dbReference type="InterPro" id="IPR019480">
    <property type="entry name" value="Dihydroorotate_DH_Fe-S-bd"/>
</dbReference>
<feature type="binding site" evidence="12">
    <location>
        <position position="241"/>
    </location>
    <ligand>
        <name>[2Fe-2S] cluster</name>
        <dbReference type="ChEBI" id="CHEBI:190135"/>
    </ligand>
</feature>
<evidence type="ECO:0000256" key="3">
    <source>
        <dbReference type="ARBA" id="ARBA00022630"/>
    </source>
</evidence>
<dbReference type="InterPro" id="IPR037117">
    <property type="entry name" value="Dihydroorotate_DH_ele_sf"/>
</dbReference>
<dbReference type="RefSeq" id="WP_091847317.1">
    <property type="nucleotide sequence ID" value="NZ_FMBL01000001.1"/>
</dbReference>
<evidence type="ECO:0000313" key="14">
    <source>
        <dbReference type="EMBL" id="SCC78927.1"/>
    </source>
</evidence>
<protein>
    <submittedName>
        <fullName evidence="14">Dihydroorotate dehydrogenase electron transfer subunit</fullName>
    </submittedName>
</protein>
<dbReference type="PIRSF" id="PIRSF006816">
    <property type="entry name" value="Cyc3_hyd_g"/>
    <property type="match status" value="1"/>
</dbReference>
<dbReference type="InterPro" id="IPR050353">
    <property type="entry name" value="PyrK_electron_transfer"/>
</dbReference>
<dbReference type="Gene3D" id="2.10.240.10">
    <property type="entry name" value="Dihydroorotate dehydrogenase, electron transfer subunit"/>
    <property type="match status" value="1"/>
</dbReference>
<keyword evidence="8 12" id="KW-0408">Iron</keyword>
<dbReference type="GO" id="GO:0016491">
    <property type="term" value="F:oxidoreductase activity"/>
    <property type="evidence" value="ECO:0007669"/>
    <property type="project" value="InterPro"/>
</dbReference>
<evidence type="ECO:0000313" key="15">
    <source>
        <dbReference type="Proteomes" id="UP000242610"/>
    </source>
</evidence>
<dbReference type="OrthoDB" id="9796486at2"/>
<evidence type="ECO:0000256" key="2">
    <source>
        <dbReference type="ARBA" id="ARBA00022448"/>
    </source>
</evidence>
<evidence type="ECO:0000256" key="9">
    <source>
        <dbReference type="ARBA" id="ARBA00023014"/>
    </source>
</evidence>
<evidence type="ECO:0000256" key="10">
    <source>
        <dbReference type="ARBA" id="ARBA00034078"/>
    </source>
</evidence>
<evidence type="ECO:0000256" key="8">
    <source>
        <dbReference type="ARBA" id="ARBA00023004"/>
    </source>
</evidence>
<evidence type="ECO:0000256" key="1">
    <source>
        <dbReference type="ARBA" id="ARBA00006422"/>
    </source>
</evidence>
<dbReference type="InterPro" id="IPR017938">
    <property type="entry name" value="Riboflavin_synthase-like_b-brl"/>
</dbReference>
<dbReference type="CDD" id="cd06218">
    <property type="entry name" value="DHOD_e_trans"/>
    <property type="match status" value="1"/>
</dbReference>
<evidence type="ECO:0000256" key="6">
    <source>
        <dbReference type="ARBA" id="ARBA00022827"/>
    </source>
</evidence>
<accession>A0A1C4H1U7</accession>
<keyword evidence="15" id="KW-1185">Reference proteome</keyword>
<keyword evidence="6 11" id="KW-0274">FAD</keyword>
<evidence type="ECO:0000259" key="13">
    <source>
        <dbReference type="PROSITE" id="PS51384"/>
    </source>
</evidence>
<dbReference type="AlphaFoldDB" id="A0A1C4H1U7"/>
<dbReference type="PROSITE" id="PS51384">
    <property type="entry name" value="FAD_FR"/>
    <property type="match status" value="1"/>
</dbReference>
<dbReference type="PANTHER" id="PTHR43513">
    <property type="entry name" value="DIHYDROOROTATE DEHYDROGENASE B (NAD(+)), ELECTRON TRANSFER SUBUNIT"/>
    <property type="match status" value="1"/>
</dbReference>
<dbReference type="GO" id="GO:0051537">
    <property type="term" value="F:2 iron, 2 sulfur cluster binding"/>
    <property type="evidence" value="ECO:0007669"/>
    <property type="project" value="UniProtKB-KW"/>
</dbReference>
<feature type="binding site" evidence="12">
    <location>
        <position position="246"/>
    </location>
    <ligand>
        <name>[2Fe-2S] cluster</name>
        <dbReference type="ChEBI" id="CHEBI:190135"/>
    </ligand>
</feature>